<protein>
    <submittedName>
        <fullName evidence="4">SDR family NAD(P)-dependent oxidoreductase</fullName>
    </submittedName>
</protein>
<dbReference type="PANTHER" id="PTHR44169:SF6">
    <property type="entry name" value="NADPH-DEPENDENT 1-ACYLDIHYDROXYACETONE PHOSPHATE REDUCTASE"/>
    <property type="match status" value="1"/>
</dbReference>
<gene>
    <name evidence="4" type="ORF">KC729_11375</name>
</gene>
<dbReference type="Gene3D" id="3.40.50.720">
    <property type="entry name" value="NAD(P)-binding Rossmann-like Domain"/>
    <property type="match status" value="1"/>
</dbReference>
<dbReference type="InterPro" id="IPR020904">
    <property type="entry name" value="Sc_DH/Rdtase_CS"/>
</dbReference>
<dbReference type="EMBL" id="JAGQHR010000339">
    <property type="protein sequence ID" value="MCA9728276.1"/>
    <property type="molecule type" value="Genomic_DNA"/>
</dbReference>
<dbReference type="PRINTS" id="PR00081">
    <property type="entry name" value="GDHRDH"/>
</dbReference>
<name>A0A956RP60_UNCEI</name>
<feature type="non-terminal residue" evidence="4">
    <location>
        <position position="208"/>
    </location>
</feature>
<dbReference type="PRINTS" id="PR00080">
    <property type="entry name" value="SDRFAMILY"/>
</dbReference>
<comment type="similarity">
    <text evidence="1 3">Belongs to the short-chain dehydrogenases/reductases (SDR) family.</text>
</comment>
<evidence type="ECO:0000256" key="1">
    <source>
        <dbReference type="ARBA" id="ARBA00006484"/>
    </source>
</evidence>
<dbReference type="GO" id="GO:0016491">
    <property type="term" value="F:oxidoreductase activity"/>
    <property type="evidence" value="ECO:0007669"/>
    <property type="project" value="UniProtKB-KW"/>
</dbReference>
<evidence type="ECO:0000256" key="2">
    <source>
        <dbReference type="ARBA" id="ARBA00023002"/>
    </source>
</evidence>
<reference evidence="4" key="2">
    <citation type="journal article" date="2021" name="Microbiome">
        <title>Successional dynamics and alternative stable states in a saline activated sludge microbial community over 9 years.</title>
        <authorList>
            <person name="Wang Y."/>
            <person name="Ye J."/>
            <person name="Ju F."/>
            <person name="Liu L."/>
            <person name="Boyd J.A."/>
            <person name="Deng Y."/>
            <person name="Parks D.H."/>
            <person name="Jiang X."/>
            <person name="Yin X."/>
            <person name="Woodcroft B.J."/>
            <person name="Tyson G.W."/>
            <person name="Hugenholtz P."/>
            <person name="Polz M.F."/>
            <person name="Zhang T."/>
        </authorList>
    </citation>
    <scope>NUCLEOTIDE SEQUENCE</scope>
    <source>
        <strain evidence="4">HKST-UBA01</strain>
    </source>
</reference>
<dbReference type="SUPFAM" id="SSF51735">
    <property type="entry name" value="NAD(P)-binding Rossmann-fold domains"/>
    <property type="match status" value="1"/>
</dbReference>
<organism evidence="4 5">
    <name type="scientific">Eiseniibacteriota bacterium</name>
    <dbReference type="NCBI Taxonomy" id="2212470"/>
    <lineage>
        <taxon>Bacteria</taxon>
        <taxon>Candidatus Eiseniibacteriota</taxon>
    </lineage>
</organism>
<dbReference type="Pfam" id="PF00106">
    <property type="entry name" value="adh_short"/>
    <property type="match status" value="1"/>
</dbReference>
<dbReference type="Proteomes" id="UP000697710">
    <property type="component" value="Unassembled WGS sequence"/>
</dbReference>
<dbReference type="PROSITE" id="PS00061">
    <property type="entry name" value="ADH_SHORT"/>
    <property type="match status" value="1"/>
</dbReference>
<proteinExistence type="inferred from homology"/>
<comment type="caution">
    <text evidence="4">The sequence shown here is derived from an EMBL/GenBank/DDBJ whole genome shotgun (WGS) entry which is preliminary data.</text>
</comment>
<evidence type="ECO:0000313" key="4">
    <source>
        <dbReference type="EMBL" id="MCA9728276.1"/>
    </source>
</evidence>
<dbReference type="InterPro" id="IPR036291">
    <property type="entry name" value="NAD(P)-bd_dom_sf"/>
</dbReference>
<sequence length="208" mass="21797">MSEPSTILITGASTGIGRHLAETLSQRGERVFASARKPGDLDDLARLPGVTALPLDVRDPASVTAARRQVAEAGLGLDAGDNNAGVGGIGPFASWTERELHDLFEVNVFGPVRVIQAFLPMLLARRGRIVNIGSQGGSTTSSYFGPYTMTKHALEALTVSLRDELGPHGIEVSIVQPGGIVSAIGASSQDADLARFRRAPAPFAEEAL</sequence>
<evidence type="ECO:0000256" key="3">
    <source>
        <dbReference type="RuleBase" id="RU000363"/>
    </source>
</evidence>
<accession>A0A956RP60</accession>
<dbReference type="PANTHER" id="PTHR44169">
    <property type="entry name" value="NADPH-DEPENDENT 1-ACYLDIHYDROXYACETONE PHOSPHATE REDUCTASE"/>
    <property type="match status" value="1"/>
</dbReference>
<evidence type="ECO:0000313" key="5">
    <source>
        <dbReference type="Proteomes" id="UP000697710"/>
    </source>
</evidence>
<reference evidence="4" key="1">
    <citation type="submission" date="2020-04" db="EMBL/GenBank/DDBJ databases">
        <authorList>
            <person name="Zhang T."/>
        </authorList>
    </citation>
    <scope>NUCLEOTIDE SEQUENCE</scope>
    <source>
        <strain evidence="4">HKST-UBA01</strain>
    </source>
</reference>
<dbReference type="InterPro" id="IPR002347">
    <property type="entry name" value="SDR_fam"/>
</dbReference>
<dbReference type="AlphaFoldDB" id="A0A956RP60"/>
<keyword evidence="2" id="KW-0560">Oxidoreductase</keyword>